<dbReference type="Pfam" id="PF11750">
    <property type="entry name" value="DUF3307"/>
    <property type="match status" value="1"/>
</dbReference>
<dbReference type="Proteomes" id="UP000239002">
    <property type="component" value="Unassembled WGS sequence"/>
</dbReference>
<dbReference type="InterPro" id="IPR021737">
    <property type="entry name" value="Phage_phiKZ_Orf197"/>
</dbReference>
<feature type="transmembrane region" description="Helical" evidence="1">
    <location>
        <begin position="90"/>
        <end position="113"/>
    </location>
</feature>
<sequence length="235" mass="27201">MEVLIKLLIAHFLGDFILQTNNFTKQKEKHQLRSYHLYVHATIHALLSWILLWDLKYWYVALIILVTHFLIDAGKLYFTTKKNSRWLFTIDQIAHILILVVLATNTSGINFIINEQFLQILWPLILCVLFLTSPVAIMLKIFFTRWTLTEDDTGIYGLKNAGKWIGMLERLLIFLFIITDHFSAVGLLLTAKSVFRFGDLSKAKNMKLTEYVLIGTLLSFGIAILTGLLFKNYMI</sequence>
<keyword evidence="1" id="KW-0812">Transmembrane</keyword>
<evidence type="ECO:0000256" key="1">
    <source>
        <dbReference type="SAM" id="Phobius"/>
    </source>
</evidence>
<protein>
    <submittedName>
        <fullName evidence="2">Uncharacterized protein DUF3307</fullName>
    </submittedName>
</protein>
<keyword evidence="1" id="KW-0472">Membrane</keyword>
<gene>
    <name evidence="2" type="ORF">LY01_01439</name>
</gene>
<dbReference type="RefSeq" id="WP_104515131.1">
    <property type="nucleotide sequence ID" value="NZ_MQVW01000002.1"/>
</dbReference>
<organism evidence="2 3">
    <name type="scientific">Nonlabens xylanidelens</name>
    <dbReference type="NCBI Taxonomy" id="191564"/>
    <lineage>
        <taxon>Bacteria</taxon>
        <taxon>Pseudomonadati</taxon>
        <taxon>Bacteroidota</taxon>
        <taxon>Flavobacteriia</taxon>
        <taxon>Flavobacteriales</taxon>
        <taxon>Flavobacteriaceae</taxon>
        <taxon>Nonlabens</taxon>
    </lineage>
</organism>
<feature type="transmembrane region" description="Helical" evidence="1">
    <location>
        <begin position="35"/>
        <end position="52"/>
    </location>
</feature>
<evidence type="ECO:0000313" key="2">
    <source>
        <dbReference type="EMBL" id="PPK95846.1"/>
    </source>
</evidence>
<name>A0A2S6IP31_9FLAO</name>
<feature type="transmembrane region" description="Helical" evidence="1">
    <location>
        <begin position="58"/>
        <end position="78"/>
    </location>
</feature>
<feature type="transmembrane region" description="Helical" evidence="1">
    <location>
        <begin position="119"/>
        <end position="139"/>
    </location>
</feature>
<feature type="transmembrane region" description="Helical" evidence="1">
    <location>
        <begin position="211"/>
        <end position="230"/>
    </location>
</feature>
<comment type="caution">
    <text evidence="2">The sequence shown here is derived from an EMBL/GenBank/DDBJ whole genome shotgun (WGS) entry which is preliminary data.</text>
</comment>
<proteinExistence type="predicted"/>
<feature type="transmembrane region" description="Helical" evidence="1">
    <location>
        <begin position="171"/>
        <end position="191"/>
    </location>
</feature>
<reference evidence="2 3" key="1">
    <citation type="submission" date="2018-02" db="EMBL/GenBank/DDBJ databases">
        <title>Genomic Encyclopedia of Archaeal and Bacterial Type Strains, Phase II (KMG-II): from individual species to whole genera.</title>
        <authorList>
            <person name="Goeker M."/>
        </authorList>
    </citation>
    <scope>NUCLEOTIDE SEQUENCE [LARGE SCALE GENOMIC DNA]</scope>
    <source>
        <strain evidence="2 3">DSM 16809</strain>
    </source>
</reference>
<dbReference type="OrthoDB" id="8536716at2"/>
<dbReference type="AlphaFoldDB" id="A0A2S6IP31"/>
<accession>A0A2S6IP31</accession>
<evidence type="ECO:0000313" key="3">
    <source>
        <dbReference type="Proteomes" id="UP000239002"/>
    </source>
</evidence>
<keyword evidence="3" id="KW-1185">Reference proteome</keyword>
<dbReference type="EMBL" id="PTJE01000002">
    <property type="protein sequence ID" value="PPK95846.1"/>
    <property type="molecule type" value="Genomic_DNA"/>
</dbReference>
<keyword evidence="1" id="KW-1133">Transmembrane helix</keyword>